<dbReference type="InterPro" id="IPR057206">
    <property type="entry name" value="DUF7884"/>
</dbReference>
<evidence type="ECO:0000256" key="1">
    <source>
        <dbReference type="ARBA" id="ARBA00010815"/>
    </source>
</evidence>
<keyword evidence="5" id="KW-0443">Lipid metabolism</keyword>
<dbReference type="InterPro" id="IPR003333">
    <property type="entry name" value="CMAS"/>
</dbReference>
<evidence type="ECO:0000256" key="5">
    <source>
        <dbReference type="ARBA" id="ARBA00023098"/>
    </source>
</evidence>
<dbReference type="RefSeq" id="WP_328858043.1">
    <property type="nucleotide sequence ID" value="NZ_CP108021.1"/>
</dbReference>
<evidence type="ECO:0000259" key="7">
    <source>
        <dbReference type="Pfam" id="PF25371"/>
    </source>
</evidence>
<comment type="similarity">
    <text evidence="1">Belongs to the CFA/CMAS family.</text>
</comment>
<dbReference type="KEGG" id="whr:OG579_03065"/>
<accession>A0AAU4K464</accession>
<evidence type="ECO:0000256" key="4">
    <source>
        <dbReference type="ARBA" id="ARBA00022691"/>
    </source>
</evidence>
<dbReference type="GO" id="GO:0032259">
    <property type="term" value="P:methylation"/>
    <property type="evidence" value="ECO:0007669"/>
    <property type="project" value="UniProtKB-KW"/>
</dbReference>
<dbReference type="EMBL" id="CP108021">
    <property type="protein sequence ID" value="WUM20829.1"/>
    <property type="molecule type" value="Genomic_DNA"/>
</dbReference>
<dbReference type="GO" id="GO:0008610">
    <property type="term" value="P:lipid biosynthetic process"/>
    <property type="evidence" value="ECO:0007669"/>
    <property type="project" value="InterPro"/>
</dbReference>
<dbReference type="CDD" id="cd02440">
    <property type="entry name" value="AdoMet_MTases"/>
    <property type="match status" value="1"/>
</dbReference>
<dbReference type="Proteomes" id="UP001432128">
    <property type="component" value="Chromosome"/>
</dbReference>
<evidence type="ECO:0000256" key="6">
    <source>
        <dbReference type="PIRSR" id="PIRSR003085-1"/>
    </source>
</evidence>
<protein>
    <submittedName>
        <fullName evidence="8">Cyclopropane-fatty-acyl-phospholipid synthase family protein</fullName>
    </submittedName>
</protein>
<keyword evidence="2" id="KW-0489">Methyltransferase</keyword>
<dbReference type="GO" id="GO:0008168">
    <property type="term" value="F:methyltransferase activity"/>
    <property type="evidence" value="ECO:0007669"/>
    <property type="project" value="UniProtKB-KW"/>
</dbReference>
<reference evidence="8 9" key="1">
    <citation type="submission" date="2022-10" db="EMBL/GenBank/DDBJ databases">
        <title>The complete genomes of actinobacterial strains from the NBC collection.</title>
        <authorList>
            <person name="Joergensen T.S."/>
            <person name="Alvarez Arevalo M."/>
            <person name="Sterndorff E.B."/>
            <person name="Faurdal D."/>
            <person name="Vuksanovic O."/>
            <person name="Mourched A.-S."/>
            <person name="Charusanti P."/>
            <person name="Shaw S."/>
            <person name="Blin K."/>
            <person name="Weber T."/>
        </authorList>
    </citation>
    <scope>NUCLEOTIDE SEQUENCE [LARGE SCALE GENOMIC DNA]</scope>
    <source>
        <strain evidence="8 9">NBC_00319</strain>
    </source>
</reference>
<proteinExistence type="inferred from homology"/>
<organism evidence="8 9">
    <name type="scientific">Williamsia herbipolensis</name>
    <dbReference type="NCBI Taxonomy" id="1603258"/>
    <lineage>
        <taxon>Bacteria</taxon>
        <taxon>Bacillati</taxon>
        <taxon>Actinomycetota</taxon>
        <taxon>Actinomycetes</taxon>
        <taxon>Mycobacteriales</taxon>
        <taxon>Nocardiaceae</taxon>
        <taxon>Williamsia</taxon>
    </lineage>
</organism>
<dbReference type="InterPro" id="IPR029063">
    <property type="entry name" value="SAM-dependent_MTases_sf"/>
</dbReference>
<dbReference type="SUPFAM" id="SSF53335">
    <property type="entry name" value="S-adenosyl-L-methionine-dependent methyltransferases"/>
    <property type="match status" value="1"/>
</dbReference>
<keyword evidence="9" id="KW-1185">Reference proteome</keyword>
<dbReference type="PIRSF" id="PIRSF003085">
    <property type="entry name" value="CMAS"/>
    <property type="match status" value="1"/>
</dbReference>
<keyword evidence="4" id="KW-0949">S-adenosyl-L-methionine</keyword>
<evidence type="ECO:0000256" key="3">
    <source>
        <dbReference type="ARBA" id="ARBA00022679"/>
    </source>
</evidence>
<dbReference type="AlphaFoldDB" id="A0AAU4K464"/>
<dbReference type="PANTHER" id="PTHR43667">
    <property type="entry name" value="CYCLOPROPANE-FATTY-ACYL-PHOSPHOLIPID SYNTHASE"/>
    <property type="match status" value="1"/>
</dbReference>
<evidence type="ECO:0000313" key="8">
    <source>
        <dbReference type="EMBL" id="WUM20829.1"/>
    </source>
</evidence>
<gene>
    <name evidence="8" type="ORF">OG579_03065</name>
</gene>
<evidence type="ECO:0000256" key="2">
    <source>
        <dbReference type="ARBA" id="ARBA00022603"/>
    </source>
</evidence>
<name>A0AAU4K464_9NOCA</name>
<dbReference type="InterPro" id="IPR050723">
    <property type="entry name" value="CFA/CMAS"/>
</dbReference>
<dbReference type="Gene3D" id="3.40.50.150">
    <property type="entry name" value="Vaccinia Virus protein VP39"/>
    <property type="match status" value="1"/>
</dbReference>
<keyword evidence="3" id="KW-0808">Transferase</keyword>
<dbReference type="PANTHER" id="PTHR43667:SF2">
    <property type="entry name" value="FATTY ACID C-METHYL TRANSFERASE"/>
    <property type="match status" value="1"/>
</dbReference>
<evidence type="ECO:0000313" key="9">
    <source>
        <dbReference type="Proteomes" id="UP001432128"/>
    </source>
</evidence>
<sequence>MTGVADPFAVRRPVLSGTWFKTPITKRLVDYAFSKAPVAVRFPDGTVRGHGGEGAPELEIVRPKVFYDRLSHNPKIGLGEAYMAGDWRAAPGSDLGAALTPFAERLTTLIPERLWKMRAVVDKRIPESQRNSIEGSKRNIGSHYDLSNEMFAAFLDPTMSYSSAMFDPATDFAGQDLETAQYRKIDSILDMAHVGSGTRVLEIGSGWGALAIRAAQRGAHVTTVTLSAEQRELALGRIAEAGLGDRIDIRLQDYRDVRGEFDAIVSVEMIEAVGEEYWPTYFGALDSLLAPGGTVAIQAILMSHARMLATRRSWGWIQKYIFPGGLIPSLQAIDDSLADHTTLVRSDRLELGQHYAETLRRWRHRFNETWTTVSHRGFDETFRRMWEYYLAYCEAGFASGYLEVSQLQFTRRPA</sequence>
<dbReference type="Pfam" id="PF25371">
    <property type="entry name" value="DUF7884"/>
    <property type="match status" value="1"/>
</dbReference>
<dbReference type="Pfam" id="PF02353">
    <property type="entry name" value="CMAS"/>
    <property type="match status" value="1"/>
</dbReference>
<feature type="domain" description="DUF7884" evidence="7">
    <location>
        <begin position="31"/>
        <end position="86"/>
    </location>
</feature>
<feature type="active site" evidence="6">
    <location>
        <position position="393"/>
    </location>
</feature>